<dbReference type="EMBL" id="SJPU01000017">
    <property type="protein sequence ID" value="TWU05394.1"/>
    <property type="molecule type" value="Genomic_DNA"/>
</dbReference>
<dbReference type="AlphaFoldDB" id="A0A5C6B4H9"/>
<gene>
    <name evidence="1" type="ORF">Poly21_56910</name>
</gene>
<name>A0A5C6B4H9_9BACT</name>
<protein>
    <submittedName>
        <fullName evidence="1">Uncharacterized protein</fullName>
    </submittedName>
</protein>
<keyword evidence="2" id="KW-1185">Reference proteome</keyword>
<dbReference type="Proteomes" id="UP000319908">
    <property type="component" value="Unassembled WGS sequence"/>
</dbReference>
<accession>A0A5C6B4H9</accession>
<evidence type="ECO:0000313" key="1">
    <source>
        <dbReference type="EMBL" id="TWU05394.1"/>
    </source>
</evidence>
<organism evidence="1 2">
    <name type="scientific">Allorhodopirellula heiligendammensis</name>
    <dbReference type="NCBI Taxonomy" id="2714739"/>
    <lineage>
        <taxon>Bacteria</taxon>
        <taxon>Pseudomonadati</taxon>
        <taxon>Planctomycetota</taxon>
        <taxon>Planctomycetia</taxon>
        <taxon>Pirellulales</taxon>
        <taxon>Pirellulaceae</taxon>
        <taxon>Allorhodopirellula</taxon>
    </lineage>
</organism>
<reference evidence="1 2" key="1">
    <citation type="journal article" date="2020" name="Antonie Van Leeuwenhoek">
        <title>Rhodopirellula heiligendammensis sp. nov., Rhodopirellula pilleata sp. nov., and Rhodopirellula solitaria sp. nov. isolated from natural or artificial marine surfaces in Northern Germany and California, USA, and emended description of the genus Rhodopirellula.</title>
        <authorList>
            <person name="Kallscheuer N."/>
            <person name="Wiegand S."/>
            <person name="Jogler M."/>
            <person name="Boedeker C."/>
            <person name="Peeters S.H."/>
            <person name="Rast P."/>
            <person name="Heuer A."/>
            <person name="Jetten M.S.M."/>
            <person name="Rohde M."/>
            <person name="Jogler C."/>
        </authorList>
    </citation>
    <scope>NUCLEOTIDE SEQUENCE [LARGE SCALE GENOMIC DNA]</scope>
    <source>
        <strain evidence="1 2">Poly21</strain>
    </source>
</reference>
<evidence type="ECO:0000313" key="2">
    <source>
        <dbReference type="Proteomes" id="UP000319908"/>
    </source>
</evidence>
<proteinExistence type="predicted"/>
<comment type="caution">
    <text evidence="1">The sequence shown here is derived from an EMBL/GenBank/DDBJ whole genome shotgun (WGS) entry which is preliminary data.</text>
</comment>
<sequence>MPRRAGVGSCPAGRVRRAPQGWRWLSRLGVGRCPAGHTSLQYQLDLVIVTRHPVRAKDSQLRNGRLAYSGARAGYPPVRFISPSHEISLTAQLKTLESV</sequence>